<dbReference type="Gene3D" id="3.40.850.10">
    <property type="entry name" value="Kinesin motor domain"/>
    <property type="match status" value="1"/>
</dbReference>
<dbReference type="PRINTS" id="PR00380">
    <property type="entry name" value="KINESINHEAVY"/>
</dbReference>
<dbReference type="PROSITE" id="PS50067">
    <property type="entry name" value="KINESIN_MOTOR_2"/>
    <property type="match status" value="1"/>
</dbReference>
<feature type="domain" description="Kinesin motor" evidence="7">
    <location>
        <begin position="21"/>
        <end position="360"/>
    </location>
</feature>
<comment type="caution">
    <text evidence="8">The sequence shown here is derived from an EMBL/GenBank/DDBJ whole genome shotgun (WGS) entry which is preliminary data.</text>
</comment>
<evidence type="ECO:0000256" key="2">
    <source>
        <dbReference type="ARBA" id="ARBA00022840"/>
    </source>
</evidence>
<dbReference type="EMBL" id="JAFCMP010000446">
    <property type="protein sequence ID" value="KAG5179598.1"/>
    <property type="molecule type" value="Genomic_DNA"/>
</dbReference>
<protein>
    <recommendedName>
        <fullName evidence="4">Kinesin-like protein</fullName>
    </recommendedName>
</protein>
<comment type="similarity">
    <text evidence="3 4">Belongs to the TRAFAC class myosin-kinesin ATPase superfamily. Kinesin family.</text>
</comment>
<dbReference type="Pfam" id="PF00225">
    <property type="entry name" value="Kinesin"/>
    <property type="match status" value="1"/>
</dbReference>
<dbReference type="GO" id="GO:0003777">
    <property type="term" value="F:microtubule motor activity"/>
    <property type="evidence" value="ECO:0007669"/>
    <property type="project" value="InterPro"/>
</dbReference>
<dbReference type="OrthoDB" id="3176171at2759"/>
<feature type="binding site" evidence="3">
    <location>
        <begin position="110"/>
        <end position="117"/>
    </location>
    <ligand>
        <name>ATP</name>
        <dbReference type="ChEBI" id="CHEBI:30616"/>
    </ligand>
</feature>
<evidence type="ECO:0000256" key="5">
    <source>
        <dbReference type="SAM" id="Coils"/>
    </source>
</evidence>
<reference evidence="8" key="1">
    <citation type="submission" date="2021-02" db="EMBL/GenBank/DDBJ databases">
        <title>First Annotated Genome of the Yellow-green Alga Tribonema minus.</title>
        <authorList>
            <person name="Mahan K.M."/>
        </authorList>
    </citation>
    <scope>NUCLEOTIDE SEQUENCE</scope>
    <source>
        <strain evidence="8">UTEX B ZZ1240</strain>
    </source>
</reference>
<evidence type="ECO:0000256" key="3">
    <source>
        <dbReference type="PROSITE-ProRule" id="PRU00283"/>
    </source>
</evidence>
<dbReference type="GO" id="GO:0008017">
    <property type="term" value="F:microtubule binding"/>
    <property type="evidence" value="ECO:0007669"/>
    <property type="project" value="InterPro"/>
</dbReference>
<dbReference type="InterPro" id="IPR056524">
    <property type="entry name" value="KIF6/9_C"/>
</dbReference>
<evidence type="ECO:0000256" key="1">
    <source>
        <dbReference type="ARBA" id="ARBA00022741"/>
    </source>
</evidence>
<dbReference type="SMART" id="SM00129">
    <property type="entry name" value="KISc"/>
    <property type="match status" value="1"/>
</dbReference>
<proteinExistence type="inferred from homology"/>
<dbReference type="InterPro" id="IPR019821">
    <property type="entry name" value="Kinesin_motor_CS"/>
</dbReference>
<organism evidence="8 9">
    <name type="scientific">Tribonema minus</name>
    <dbReference type="NCBI Taxonomy" id="303371"/>
    <lineage>
        <taxon>Eukaryota</taxon>
        <taxon>Sar</taxon>
        <taxon>Stramenopiles</taxon>
        <taxon>Ochrophyta</taxon>
        <taxon>PX clade</taxon>
        <taxon>Xanthophyceae</taxon>
        <taxon>Tribonematales</taxon>
        <taxon>Tribonemataceae</taxon>
        <taxon>Tribonema</taxon>
    </lineage>
</organism>
<dbReference type="PANTHER" id="PTHR47968:SF67">
    <property type="entry name" value="KINESIN MOTOR DOMAIN-CONTAINING PROTEIN"/>
    <property type="match status" value="1"/>
</dbReference>
<dbReference type="InterPro" id="IPR036961">
    <property type="entry name" value="Kinesin_motor_dom_sf"/>
</dbReference>
<evidence type="ECO:0000259" key="7">
    <source>
        <dbReference type="PROSITE" id="PS50067"/>
    </source>
</evidence>
<keyword evidence="2 3" id="KW-0067">ATP-binding</keyword>
<dbReference type="PANTHER" id="PTHR47968">
    <property type="entry name" value="CENTROMERE PROTEIN E"/>
    <property type="match status" value="1"/>
</dbReference>
<sequence length="694" mass="76945">MPPSEPGTAAATQHREGEDGNIRTYLRIRPSKNPSGLFAQDEEDVTRLKFDIPVDLKSGEVINNTQTRHEFKFNGVLGANATQEQVFDSIGKDAVLNVLDGYNSTIFAYGQTGSGKTFTVTGGAERYVDRGVIPRCLSLLYSEFKRRSDTQYSCYVSYLEIYNEQGYDLLDPSHETKALEDLPRVALMEDEAGNIHLKNLSMYMSATEEEALNYLFLGDTNRAISETAMNKASSRSHCIFTVAIEGRRAGGEKVTRSKLHLVDLAGSERVHKTNATGQTLQEAKYINTSLFYLEMVIVALHERTRGRRHVPYRNSMMTSVLRDSLGGNCKTVMIATINPEAPHTEESISTCRFAQRVSLIRNAAVVNEDLDPQLVIRRLKTEVRGLRDEVAYLRQEAREGDEPTEQEHGALRQACCEYVDQPDAAPLKELGLGALTLTRIRACFAILRGMVLELRAAGGGGGGDQGTVADLQKALQERDAEIAILVNMVKQGKAPPRAGTAAAASQAEAKGGAPAWEQAKAGANGGQKRQGAAAAAPPAKAAPPIVLYPSDRHVLDQPQQAFAYFRQRYPPGAAIEENKALLQKKYTTAKSVGARVNQARSTITYLKNTIEQIRRERAMEGLMDREEGKEGGAEEEDPEEAKYKEAIEQEKRVYKEGFQELRELKAEIERIQQLLEKARLKMQSDFDTWIEWHS</sequence>
<name>A0A835YZS4_9STRA</name>
<evidence type="ECO:0000313" key="8">
    <source>
        <dbReference type="EMBL" id="KAG5179598.1"/>
    </source>
</evidence>
<keyword evidence="3 4" id="KW-0505">Motor protein</keyword>
<feature type="compositionally biased region" description="Basic and acidic residues" evidence="6">
    <location>
        <begin position="622"/>
        <end position="632"/>
    </location>
</feature>
<dbReference type="GO" id="GO:0005524">
    <property type="term" value="F:ATP binding"/>
    <property type="evidence" value="ECO:0007669"/>
    <property type="project" value="UniProtKB-UniRule"/>
</dbReference>
<keyword evidence="9" id="KW-1185">Reference proteome</keyword>
<feature type="region of interest" description="Disordered" evidence="6">
    <location>
        <begin position="495"/>
        <end position="537"/>
    </location>
</feature>
<dbReference type="GO" id="GO:0007018">
    <property type="term" value="P:microtubule-based movement"/>
    <property type="evidence" value="ECO:0007669"/>
    <property type="project" value="InterPro"/>
</dbReference>
<evidence type="ECO:0000313" key="9">
    <source>
        <dbReference type="Proteomes" id="UP000664859"/>
    </source>
</evidence>
<dbReference type="PROSITE" id="PS00411">
    <property type="entry name" value="KINESIN_MOTOR_1"/>
    <property type="match status" value="1"/>
</dbReference>
<keyword evidence="4" id="KW-0493">Microtubule</keyword>
<dbReference type="InterPro" id="IPR001752">
    <property type="entry name" value="Kinesin_motor_dom"/>
</dbReference>
<dbReference type="InterPro" id="IPR027417">
    <property type="entry name" value="P-loop_NTPase"/>
</dbReference>
<keyword evidence="1 3" id="KW-0547">Nucleotide-binding</keyword>
<gene>
    <name evidence="8" type="ORF">JKP88DRAFT_280090</name>
</gene>
<dbReference type="SUPFAM" id="SSF52540">
    <property type="entry name" value="P-loop containing nucleoside triphosphate hydrolases"/>
    <property type="match status" value="1"/>
</dbReference>
<dbReference type="GO" id="GO:0005874">
    <property type="term" value="C:microtubule"/>
    <property type="evidence" value="ECO:0007669"/>
    <property type="project" value="UniProtKB-KW"/>
</dbReference>
<feature type="region of interest" description="Disordered" evidence="6">
    <location>
        <begin position="622"/>
        <end position="641"/>
    </location>
</feature>
<evidence type="ECO:0000256" key="4">
    <source>
        <dbReference type="RuleBase" id="RU000394"/>
    </source>
</evidence>
<dbReference type="Pfam" id="PF23735">
    <property type="entry name" value="KIF9"/>
    <property type="match status" value="1"/>
</dbReference>
<dbReference type="InterPro" id="IPR027640">
    <property type="entry name" value="Kinesin-like_fam"/>
</dbReference>
<feature type="coiled-coil region" evidence="5">
    <location>
        <begin position="644"/>
        <end position="681"/>
    </location>
</feature>
<keyword evidence="5" id="KW-0175">Coiled coil</keyword>
<dbReference type="AlphaFoldDB" id="A0A835YZS4"/>
<evidence type="ECO:0000256" key="6">
    <source>
        <dbReference type="SAM" id="MobiDB-lite"/>
    </source>
</evidence>
<dbReference type="GO" id="GO:0016787">
    <property type="term" value="F:hydrolase activity"/>
    <property type="evidence" value="ECO:0007669"/>
    <property type="project" value="UniProtKB-KW"/>
</dbReference>
<dbReference type="Proteomes" id="UP000664859">
    <property type="component" value="Unassembled WGS sequence"/>
</dbReference>
<accession>A0A835YZS4</accession>
<keyword evidence="8" id="KW-0378">Hydrolase</keyword>
<feature type="region of interest" description="Disordered" evidence="6">
    <location>
        <begin position="1"/>
        <end position="20"/>
    </location>
</feature>